<keyword evidence="1" id="KW-1185">Reference proteome</keyword>
<evidence type="ECO:0000313" key="2">
    <source>
        <dbReference type="WBParaSite" id="ALUE_0001198401-mRNA-1"/>
    </source>
</evidence>
<proteinExistence type="predicted"/>
<sequence length="36" mass="4164">MVPSWERDNTEGISFGGISRISRYINSSFERDLTEL</sequence>
<evidence type="ECO:0000313" key="1">
    <source>
        <dbReference type="Proteomes" id="UP000036681"/>
    </source>
</evidence>
<accession>A0A0M3I530</accession>
<reference evidence="2" key="1">
    <citation type="submission" date="2017-02" db="UniProtKB">
        <authorList>
            <consortium name="WormBaseParasite"/>
        </authorList>
    </citation>
    <scope>IDENTIFICATION</scope>
</reference>
<dbReference type="WBParaSite" id="ALUE_0001198401-mRNA-1">
    <property type="protein sequence ID" value="ALUE_0001198401-mRNA-1"/>
    <property type="gene ID" value="ALUE_0001198401"/>
</dbReference>
<organism evidence="1 2">
    <name type="scientific">Ascaris lumbricoides</name>
    <name type="common">Giant roundworm</name>
    <dbReference type="NCBI Taxonomy" id="6252"/>
    <lineage>
        <taxon>Eukaryota</taxon>
        <taxon>Metazoa</taxon>
        <taxon>Ecdysozoa</taxon>
        <taxon>Nematoda</taxon>
        <taxon>Chromadorea</taxon>
        <taxon>Rhabditida</taxon>
        <taxon>Spirurina</taxon>
        <taxon>Ascaridomorpha</taxon>
        <taxon>Ascaridoidea</taxon>
        <taxon>Ascarididae</taxon>
        <taxon>Ascaris</taxon>
    </lineage>
</organism>
<dbReference type="AlphaFoldDB" id="A0A0M3I530"/>
<name>A0A0M3I530_ASCLU</name>
<dbReference type="Proteomes" id="UP000036681">
    <property type="component" value="Unplaced"/>
</dbReference>
<protein>
    <submittedName>
        <fullName evidence="2">PilS cassette</fullName>
    </submittedName>
</protein>